<dbReference type="GO" id="GO:0003677">
    <property type="term" value="F:DNA binding"/>
    <property type="evidence" value="ECO:0007669"/>
    <property type="project" value="UniProtKB-KW"/>
</dbReference>
<dbReference type="Proteomes" id="UP001221519">
    <property type="component" value="Chromosome"/>
</dbReference>
<evidence type="ECO:0000313" key="7">
    <source>
        <dbReference type="Proteomes" id="UP001220962"/>
    </source>
</evidence>
<proteinExistence type="predicted"/>
<feature type="domain" description="HTH marR-type" evidence="4">
    <location>
        <begin position="1"/>
        <end position="132"/>
    </location>
</feature>
<gene>
    <name evidence="5" type="ORF">PUW23_12925</name>
    <name evidence="6" type="ORF">PUW25_12590</name>
</gene>
<keyword evidence="2" id="KW-0238">DNA-binding</keyword>
<dbReference type="EMBL" id="CP118108">
    <property type="protein sequence ID" value="WDI00158.1"/>
    <property type="molecule type" value="Genomic_DNA"/>
</dbReference>
<evidence type="ECO:0000256" key="3">
    <source>
        <dbReference type="ARBA" id="ARBA00023163"/>
    </source>
</evidence>
<evidence type="ECO:0000313" key="5">
    <source>
        <dbReference type="EMBL" id="WDH80473.1"/>
    </source>
</evidence>
<keyword evidence="8" id="KW-1185">Reference proteome</keyword>
<dbReference type="GO" id="GO:0003700">
    <property type="term" value="F:DNA-binding transcription factor activity"/>
    <property type="evidence" value="ECO:0007669"/>
    <property type="project" value="InterPro"/>
</dbReference>
<dbReference type="PANTHER" id="PTHR42756">
    <property type="entry name" value="TRANSCRIPTIONAL REGULATOR, MARR"/>
    <property type="match status" value="1"/>
</dbReference>
<evidence type="ECO:0000256" key="2">
    <source>
        <dbReference type="ARBA" id="ARBA00023125"/>
    </source>
</evidence>
<evidence type="ECO:0000256" key="1">
    <source>
        <dbReference type="ARBA" id="ARBA00023015"/>
    </source>
</evidence>
<dbReference type="InterPro" id="IPR036388">
    <property type="entry name" value="WH-like_DNA-bd_sf"/>
</dbReference>
<protein>
    <submittedName>
        <fullName evidence="5">MarR family transcriptional regulator</fullName>
    </submittedName>
</protein>
<dbReference type="SMART" id="SM00347">
    <property type="entry name" value="HTH_MARR"/>
    <property type="match status" value="1"/>
</dbReference>
<dbReference type="EMBL" id="CP118101">
    <property type="protein sequence ID" value="WDH80473.1"/>
    <property type="molecule type" value="Genomic_DNA"/>
</dbReference>
<dbReference type="PROSITE" id="PS50995">
    <property type="entry name" value="HTH_MARR_2"/>
    <property type="match status" value="1"/>
</dbReference>
<evidence type="ECO:0000313" key="6">
    <source>
        <dbReference type="EMBL" id="WDI00158.1"/>
    </source>
</evidence>
<keyword evidence="3" id="KW-0804">Transcription</keyword>
<sequence length="141" mass="16646">MEGFFQRYLGLYRPIITKLNDLMSTYELSYSLWQVIYYLKNNGPDTLIAISAYYQVEKPTITRRVNRLQELDIVRQIPGKDKREKIIELTESGEAIYLECRQQITALEHRIMEGIHPAQQEALFELIPLLRQNIVNTREDV</sequence>
<dbReference type="PANTHER" id="PTHR42756:SF1">
    <property type="entry name" value="TRANSCRIPTIONAL REPRESSOR OF EMRAB OPERON"/>
    <property type="match status" value="1"/>
</dbReference>
<dbReference type="SUPFAM" id="SSF46785">
    <property type="entry name" value="Winged helix' DNA-binding domain"/>
    <property type="match status" value="1"/>
</dbReference>
<accession>A0AAX3MSY3</accession>
<keyword evidence="1" id="KW-0805">Transcription regulation</keyword>
<dbReference type="InterPro" id="IPR000835">
    <property type="entry name" value="HTH_MarR-typ"/>
</dbReference>
<dbReference type="AlphaFoldDB" id="A0AAX3MSY3"/>
<name>A0AAX3MSY3_9BACL</name>
<reference evidence="5 8" key="1">
    <citation type="submission" date="2023-02" db="EMBL/GenBank/DDBJ databases">
        <title>Pathogen: clinical or host-associated sample.</title>
        <authorList>
            <person name="Hergert J."/>
            <person name="Casey R."/>
            <person name="Wagner J."/>
            <person name="Young E.L."/>
            <person name="Oakeson K.F."/>
        </authorList>
    </citation>
    <scope>NUCLEOTIDE SEQUENCE</scope>
    <source>
        <strain evidence="6 8">2022CK-00829</strain>
        <strain evidence="5">2022CK-00830</strain>
    </source>
</reference>
<dbReference type="InterPro" id="IPR036390">
    <property type="entry name" value="WH_DNA-bd_sf"/>
</dbReference>
<evidence type="ECO:0000313" key="8">
    <source>
        <dbReference type="Proteomes" id="UP001221519"/>
    </source>
</evidence>
<dbReference type="Gene3D" id="1.10.10.10">
    <property type="entry name" value="Winged helix-like DNA-binding domain superfamily/Winged helix DNA-binding domain"/>
    <property type="match status" value="1"/>
</dbReference>
<dbReference type="Pfam" id="PF12802">
    <property type="entry name" value="MarR_2"/>
    <property type="match status" value="1"/>
</dbReference>
<organism evidence="5 7">
    <name type="scientific">Paenibacillus urinalis</name>
    <dbReference type="NCBI Taxonomy" id="521520"/>
    <lineage>
        <taxon>Bacteria</taxon>
        <taxon>Bacillati</taxon>
        <taxon>Bacillota</taxon>
        <taxon>Bacilli</taxon>
        <taxon>Bacillales</taxon>
        <taxon>Paenibacillaceae</taxon>
        <taxon>Paenibacillus</taxon>
    </lineage>
</organism>
<dbReference type="RefSeq" id="WP_047911786.1">
    <property type="nucleotide sequence ID" value="NZ_CP118101.1"/>
</dbReference>
<evidence type="ECO:0000259" key="4">
    <source>
        <dbReference type="PROSITE" id="PS50995"/>
    </source>
</evidence>
<dbReference type="Proteomes" id="UP001220962">
    <property type="component" value="Chromosome"/>
</dbReference>